<evidence type="ECO:0000256" key="1">
    <source>
        <dbReference type="ARBA" id="ARBA00004141"/>
    </source>
</evidence>
<accession>A0AAV8VCX9</accession>
<dbReference type="Pfam" id="PF00209">
    <property type="entry name" value="SNF"/>
    <property type="match status" value="1"/>
</dbReference>
<keyword evidence="4 9" id="KW-0812">Transmembrane</keyword>
<evidence type="ECO:0000256" key="6">
    <source>
        <dbReference type="ARBA" id="ARBA00022989"/>
    </source>
</evidence>
<feature type="transmembrane region" description="Helical" evidence="9">
    <location>
        <begin position="359"/>
        <end position="379"/>
    </location>
</feature>
<name>A0AAV8VCX9_9CUCU</name>
<dbReference type="PROSITE" id="PS50267">
    <property type="entry name" value="NA_NEUROTRAN_SYMP_3"/>
    <property type="match status" value="1"/>
</dbReference>
<dbReference type="PANTHER" id="PTHR11616:SF236">
    <property type="entry name" value="TRANSPORTER"/>
    <property type="match status" value="1"/>
</dbReference>
<feature type="binding site" evidence="8">
    <location>
        <position position="296"/>
    </location>
    <ligand>
        <name>Na(+)</name>
        <dbReference type="ChEBI" id="CHEBI:29101"/>
        <label>1</label>
    </ligand>
</feature>
<evidence type="ECO:0000256" key="8">
    <source>
        <dbReference type="PIRSR" id="PIRSR600175-1"/>
    </source>
</evidence>
<feature type="transmembrane region" description="Helical" evidence="9">
    <location>
        <begin position="287"/>
        <end position="312"/>
    </location>
</feature>
<keyword evidence="8" id="KW-0915">Sodium</keyword>
<sequence>MVTMTVNCTDLRPLFKAAVALNKELLAIISCYSATEDAKCAATETYFNHTCMDVTNLCRSFNYSNSINRTFCGDANGNAVAINSVVNRTLATAEYFRDYVLGIGEADWYNFGSIRWKLVGCLLLCWFIGYLCVVKGVKTSGKVVYFTSFFPYVILTILVIQGCILEGAIDGIELYIYPKWERLLEIKVWAEAASQTFYSFGICGGSLITLASYNSFDHNCIKDVLIVSLTNTFTSVYAGFAIFGMLGFLAKQMDIPVEEVATDGPSLAFVAYPEAILRLPASPVWSILFFFMLFTLGLSCQFAAVEAINCLILDKWPRLRKKQIYLTLGICVSCFLLAIPMCFSGGVYIFTLIEWNTSSWAVFLIGLCEAVAISWIFLVDGLGYHSASNINVYTTCKRQIKSKVYWYIPKSVKEVGHYLDQHYNGSHRISGNIVNLLNQRKADIND</sequence>
<keyword evidence="11" id="KW-1185">Reference proteome</keyword>
<evidence type="ECO:0000256" key="4">
    <source>
        <dbReference type="ARBA" id="ARBA00022692"/>
    </source>
</evidence>
<comment type="similarity">
    <text evidence="2">Belongs to the sodium:neurotransmitter symporter (SNF) (TC 2.A.22) family.</text>
</comment>
<feature type="transmembrane region" description="Helical" evidence="9">
    <location>
        <begin position="196"/>
        <end position="213"/>
    </location>
</feature>
<dbReference type="PRINTS" id="PR00176">
    <property type="entry name" value="NANEUSMPORT"/>
</dbReference>
<dbReference type="InterPro" id="IPR000175">
    <property type="entry name" value="Na/ntran_symport"/>
</dbReference>
<organism evidence="10 11">
    <name type="scientific">Exocentrus adspersus</name>
    <dbReference type="NCBI Taxonomy" id="1586481"/>
    <lineage>
        <taxon>Eukaryota</taxon>
        <taxon>Metazoa</taxon>
        <taxon>Ecdysozoa</taxon>
        <taxon>Arthropoda</taxon>
        <taxon>Hexapoda</taxon>
        <taxon>Insecta</taxon>
        <taxon>Pterygota</taxon>
        <taxon>Neoptera</taxon>
        <taxon>Endopterygota</taxon>
        <taxon>Coleoptera</taxon>
        <taxon>Polyphaga</taxon>
        <taxon>Cucujiformia</taxon>
        <taxon>Chrysomeloidea</taxon>
        <taxon>Cerambycidae</taxon>
        <taxon>Lamiinae</taxon>
        <taxon>Acanthocinini</taxon>
        <taxon>Exocentrus</taxon>
    </lineage>
</organism>
<feature type="transmembrane region" description="Helical" evidence="9">
    <location>
        <begin position="116"/>
        <end position="137"/>
    </location>
</feature>
<evidence type="ECO:0000313" key="10">
    <source>
        <dbReference type="EMBL" id="KAJ8911959.1"/>
    </source>
</evidence>
<evidence type="ECO:0000256" key="9">
    <source>
        <dbReference type="SAM" id="Phobius"/>
    </source>
</evidence>
<dbReference type="EMBL" id="JANEYG010000153">
    <property type="protein sequence ID" value="KAJ8911959.1"/>
    <property type="molecule type" value="Genomic_DNA"/>
</dbReference>
<feature type="transmembrane region" description="Helical" evidence="9">
    <location>
        <begin position="149"/>
        <end position="176"/>
    </location>
</feature>
<gene>
    <name evidence="10" type="ORF">NQ315_012770</name>
</gene>
<feature type="transmembrane region" description="Helical" evidence="9">
    <location>
        <begin position="324"/>
        <end position="353"/>
    </location>
</feature>
<evidence type="ECO:0000256" key="2">
    <source>
        <dbReference type="ARBA" id="ARBA00006459"/>
    </source>
</evidence>
<evidence type="ECO:0000313" key="11">
    <source>
        <dbReference type="Proteomes" id="UP001159042"/>
    </source>
</evidence>
<dbReference type="GO" id="GO:0089718">
    <property type="term" value="P:amino acid import across plasma membrane"/>
    <property type="evidence" value="ECO:0007669"/>
    <property type="project" value="TreeGrafter"/>
</dbReference>
<dbReference type="GO" id="GO:0015179">
    <property type="term" value="F:L-amino acid transmembrane transporter activity"/>
    <property type="evidence" value="ECO:0007669"/>
    <property type="project" value="TreeGrafter"/>
</dbReference>
<keyword evidence="6 9" id="KW-1133">Transmembrane helix</keyword>
<dbReference type="GO" id="GO:0046872">
    <property type="term" value="F:metal ion binding"/>
    <property type="evidence" value="ECO:0007669"/>
    <property type="project" value="UniProtKB-KW"/>
</dbReference>
<dbReference type="Proteomes" id="UP001159042">
    <property type="component" value="Unassembled WGS sequence"/>
</dbReference>
<protein>
    <submittedName>
        <fullName evidence="10">Uncharacterized protein</fullName>
    </submittedName>
</protein>
<evidence type="ECO:0000256" key="5">
    <source>
        <dbReference type="ARBA" id="ARBA00022847"/>
    </source>
</evidence>
<dbReference type="GO" id="GO:0005283">
    <property type="term" value="F:amino acid:sodium symporter activity"/>
    <property type="evidence" value="ECO:0007669"/>
    <property type="project" value="TreeGrafter"/>
</dbReference>
<evidence type="ECO:0000256" key="7">
    <source>
        <dbReference type="ARBA" id="ARBA00023136"/>
    </source>
</evidence>
<comment type="caution">
    <text evidence="10">The sequence shown here is derived from an EMBL/GenBank/DDBJ whole genome shotgun (WGS) entry which is preliminary data.</text>
</comment>
<keyword evidence="8" id="KW-0479">Metal-binding</keyword>
<keyword evidence="3" id="KW-0813">Transport</keyword>
<keyword evidence="7 9" id="KW-0472">Membrane</keyword>
<dbReference type="GO" id="GO:0005886">
    <property type="term" value="C:plasma membrane"/>
    <property type="evidence" value="ECO:0007669"/>
    <property type="project" value="TreeGrafter"/>
</dbReference>
<dbReference type="PANTHER" id="PTHR11616">
    <property type="entry name" value="SODIUM/CHLORIDE DEPENDENT TRANSPORTER"/>
    <property type="match status" value="1"/>
</dbReference>
<dbReference type="GO" id="GO:0015187">
    <property type="term" value="F:glycine transmembrane transporter activity"/>
    <property type="evidence" value="ECO:0007669"/>
    <property type="project" value="TreeGrafter"/>
</dbReference>
<reference evidence="10 11" key="1">
    <citation type="journal article" date="2023" name="Insect Mol. Biol.">
        <title>Genome sequencing provides insights into the evolution of gene families encoding plant cell wall-degrading enzymes in longhorned beetles.</title>
        <authorList>
            <person name="Shin N.R."/>
            <person name="Okamura Y."/>
            <person name="Kirsch R."/>
            <person name="Pauchet Y."/>
        </authorList>
    </citation>
    <scope>NUCLEOTIDE SEQUENCE [LARGE SCALE GENOMIC DNA]</scope>
    <source>
        <strain evidence="10">EAD_L_NR</strain>
    </source>
</reference>
<dbReference type="InterPro" id="IPR037272">
    <property type="entry name" value="SNS_sf"/>
</dbReference>
<feature type="transmembrane region" description="Helical" evidence="9">
    <location>
        <begin position="225"/>
        <end position="250"/>
    </location>
</feature>
<proteinExistence type="inferred from homology"/>
<evidence type="ECO:0000256" key="3">
    <source>
        <dbReference type="ARBA" id="ARBA00022448"/>
    </source>
</evidence>
<feature type="binding site" evidence="8">
    <location>
        <position position="231"/>
    </location>
    <ligand>
        <name>Na(+)</name>
        <dbReference type="ChEBI" id="CHEBI:29101"/>
        <label>1</label>
    </ligand>
</feature>
<keyword evidence="5" id="KW-0769">Symport</keyword>
<dbReference type="SUPFAM" id="SSF161070">
    <property type="entry name" value="SNF-like"/>
    <property type="match status" value="1"/>
</dbReference>
<feature type="binding site" evidence="8">
    <location>
        <position position="199"/>
    </location>
    <ligand>
        <name>Na(+)</name>
        <dbReference type="ChEBI" id="CHEBI:29101"/>
        <label>1</label>
    </ligand>
</feature>
<comment type="subcellular location">
    <subcellularLocation>
        <location evidence="1">Membrane</location>
        <topology evidence="1">Multi-pass membrane protein</topology>
    </subcellularLocation>
</comment>
<dbReference type="AlphaFoldDB" id="A0AAV8VCX9"/>